<dbReference type="EMBL" id="VSRR010020832">
    <property type="protein sequence ID" value="MPC63452.1"/>
    <property type="molecule type" value="Genomic_DNA"/>
</dbReference>
<organism evidence="2 3">
    <name type="scientific">Portunus trituberculatus</name>
    <name type="common">Swimming crab</name>
    <name type="synonym">Neptunus trituberculatus</name>
    <dbReference type="NCBI Taxonomy" id="210409"/>
    <lineage>
        <taxon>Eukaryota</taxon>
        <taxon>Metazoa</taxon>
        <taxon>Ecdysozoa</taxon>
        <taxon>Arthropoda</taxon>
        <taxon>Crustacea</taxon>
        <taxon>Multicrustacea</taxon>
        <taxon>Malacostraca</taxon>
        <taxon>Eumalacostraca</taxon>
        <taxon>Eucarida</taxon>
        <taxon>Decapoda</taxon>
        <taxon>Pleocyemata</taxon>
        <taxon>Brachyura</taxon>
        <taxon>Eubrachyura</taxon>
        <taxon>Portunoidea</taxon>
        <taxon>Portunidae</taxon>
        <taxon>Portuninae</taxon>
        <taxon>Portunus</taxon>
    </lineage>
</organism>
<dbReference type="Proteomes" id="UP000324222">
    <property type="component" value="Unassembled WGS sequence"/>
</dbReference>
<name>A0A5B7GX91_PORTR</name>
<protein>
    <submittedName>
        <fullName evidence="2">Uncharacterized protein</fullName>
    </submittedName>
</protein>
<feature type="transmembrane region" description="Helical" evidence="1">
    <location>
        <begin position="48"/>
        <end position="68"/>
    </location>
</feature>
<accession>A0A5B7GX91</accession>
<keyword evidence="1" id="KW-0472">Membrane</keyword>
<proteinExistence type="predicted"/>
<keyword evidence="1" id="KW-1133">Transmembrane helix</keyword>
<gene>
    <name evidence="2" type="ORF">E2C01_057550</name>
</gene>
<keyword evidence="3" id="KW-1185">Reference proteome</keyword>
<reference evidence="2 3" key="1">
    <citation type="submission" date="2019-05" db="EMBL/GenBank/DDBJ databases">
        <title>Another draft genome of Portunus trituberculatus and its Hox gene families provides insights of decapod evolution.</title>
        <authorList>
            <person name="Jeong J.-H."/>
            <person name="Song I."/>
            <person name="Kim S."/>
            <person name="Choi T."/>
            <person name="Kim D."/>
            <person name="Ryu S."/>
            <person name="Kim W."/>
        </authorList>
    </citation>
    <scope>NUCLEOTIDE SEQUENCE [LARGE SCALE GENOMIC DNA]</scope>
    <source>
        <tissue evidence="2">Muscle</tissue>
    </source>
</reference>
<evidence type="ECO:0000256" key="1">
    <source>
        <dbReference type="SAM" id="Phobius"/>
    </source>
</evidence>
<comment type="caution">
    <text evidence="2">The sequence shown here is derived from an EMBL/GenBank/DDBJ whole genome shotgun (WGS) entry which is preliminary data.</text>
</comment>
<dbReference type="AlphaFoldDB" id="A0A5B7GX91"/>
<sequence>MGQRLAVFFNSLYAQHSRYFYPLPPKAVRYKIEKKERQWTRVGIFSRVVWEVVSLCMILVRLSAVALLTKYLGRQRT</sequence>
<keyword evidence="1" id="KW-0812">Transmembrane</keyword>
<evidence type="ECO:0000313" key="2">
    <source>
        <dbReference type="EMBL" id="MPC63452.1"/>
    </source>
</evidence>
<evidence type="ECO:0000313" key="3">
    <source>
        <dbReference type="Proteomes" id="UP000324222"/>
    </source>
</evidence>